<feature type="transmembrane region" description="Helical" evidence="1">
    <location>
        <begin position="365"/>
        <end position="381"/>
    </location>
</feature>
<gene>
    <name evidence="2" type="ORF">SAMN05660464_1635</name>
</gene>
<feature type="transmembrane region" description="Helical" evidence="1">
    <location>
        <begin position="40"/>
        <end position="57"/>
    </location>
</feature>
<name>A0A1I5L9R4_9ACTN</name>
<dbReference type="Proteomes" id="UP000198857">
    <property type="component" value="Unassembled WGS sequence"/>
</dbReference>
<feature type="transmembrane region" description="Helical" evidence="1">
    <location>
        <begin position="263"/>
        <end position="293"/>
    </location>
</feature>
<feature type="transmembrane region" description="Helical" evidence="1">
    <location>
        <begin position="387"/>
        <end position="406"/>
    </location>
</feature>
<feature type="transmembrane region" description="Helical" evidence="1">
    <location>
        <begin position="336"/>
        <end position="358"/>
    </location>
</feature>
<evidence type="ECO:0000256" key="1">
    <source>
        <dbReference type="SAM" id="Phobius"/>
    </source>
</evidence>
<keyword evidence="3" id="KW-1185">Reference proteome</keyword>
<protein>
    <submittedName>
        <fullName evidence="2">Uncharacterized protein</fullName>
    </submittedName>
</protein>
<accession>A0A1I5L9R4</accession>
<feature type="transmembrane region" description="Helical" evidence="1">
    <location>
        <begin position="78"/>
        <end position="98"/>
    </location>
</feature>
<dbReference type="STRING" id="1523247.SAMN05660464_1635"/>
<feature type="transmembrane region" description="Helical" evidence="1">
    <location>
        <begin position="305"/>
        <end position="324"/>
    </location>
</feature>
<keyword evidence="1" id="KW-0812">Transmembrane</keyword>
<dbReference type="EMBL" id="FOWQ01000002">
    <property type="protein sequence ID" value="SFO94094.1"/>
    <property type="molecule type" value="Genomic_DNA"/>
</dbReference>
<feature type="transmembrane region" description="Helical" evidence="1">
    <location>
        <begin position="185"/>
        <end position="207"/>
    </location>
</feature>
<feature type="transmembrane region" description="Helical" evidence="1">
    <location>
        <begin position="159"/>
        <end position="178"/>
    </location>
</feature>
<evidence type="ECO:0000313" key="3">
    <source>
        <dbReference type="Proteomes" id="UP000198857"/>
    </source>
</evidence>
<keyword evidence="1" id="KW-1133">Transmembrane helix</keyword>
<reference evidence="3" key="1">
    <citation type="submission" date="2016-10" db="EMBL/GenBank/DDBJ databases">
        <authorList>
            <person name="Varghese N."/>
            <person name="Submissions S."/>
        </authorList>
    </citation>
    <scope>NUCLEOTIDE SEQUENCE [LARGE SCALE GENOMIC DNA]</scope>
    <source>
        <strain evidence="3">DSM 44208</strain>
    </source>
</reference>
<keyword evidence="1" id="KW-0472">Membrane</keyword>
<sequence>MEAAGPRTLDVRTHALVTVALVYLGLPVLLLAVYLHTPVVWAAAVLLVVALVFAASSRHSPDRSETPRGSISLRWSQVAAIVVLALALATVGGAAGIVDPPWDWNKHNALLHDLTTMPWPVAYEGLANASLVYSFGLHLPAAAVGKVAGGSVVVAHAALLLWIALGFAVLLTLLSGFFDRGRRALWAAVVLVAFGGADLLGAVAVSGDAVPSEWWMMSDDVVLQYSGNVTALCWVPQHAIPSWLIGVLFVRAWPQGQWREGRALLFAVGLSALWSPFAAMGGAVLLGALLLRFAVQRVPLRWRSLWVEVCLGSAVLPVALFLSLTGGGQELSTTGIGVQGYVLFLAVEIGLWVVMALFAGRYRAALVPVLLVLLVLPFLRLGEYNDLAMRASLPALMALNVLAWVGAVRGTAPPNRPVGRIALTVVSIAAVALSVPTWSSEFDRVVGQPPAYEQPWDETVPAFLERLNSSPSIWAQYLVCPQGPAARLLALEACRGTVDAPAPGEPQP</sequence>
<dbReference type="AlphaFoldDB" id="A0A1I5L9R4"/>
<evidence type="ECO:0000313" key="2">
    <source>
        <dbReference type="EMBL" id="SFO94094.1"/>
    </source>
</evidence>
<feature type="transmembrane region" description="Helical" evidence="1">
    <location>
        <begin position="15"/>
        <end position="34"/>
    </location>
</feature>
<organism evidence="2 3">
    <name type="scientific">Geodermatophilus dictyosporus</name>
    <dbReference type="NCBI Taxonomy" id="1523247"/>
    <lineage>
        <taxon>Bacteria</taxon>
        <taxon>Bacillati</taxon>
        <taxon>Actinomycetota</taxon>
        <taxon>Actinomycetes</taxon>
        <taxon>Geodermatophilales</taxon>
        <taxon>Geodermatophilaceae</taxon>
        <taxon>Geodermatophilus</taxon>
    </lineage>
</organism>
<proteinExistence type="predicted"/>
<feature type="transmembrane region" description="Helical" evidence="1">
    <location>
        <begin position="418"/>
        <end position="438"/>
    </location>
</feature>